<protein>
    <submittedName>
        <fullName evidence="2">Mitogen-activated protein kinase kinase kinase mlk-1</fullName>
    </submittedName>
</protein>
<dbReference type="PROSITE" id="PS50011">
    <property type="entry name" value="PROTEIN_KINASE_DOM"/>
    <property type="match status" value="1"/>
</dbReference>
<keyword evidence="2" id="KW-0808">Transferase</keyword>
<keyword evidence="2" id="KW-0418">Kinase</keyword>
<dbReference type="PANTHER" id="PTHR44329:SF214">
    <property type="entry name" value="PROTEIN KINASE DOMAIN-CONTAINING PROTEIN"/>
    <property type="match status" value="1"/>
</dbReference>
<dbReference type="EMBL" id="JAGDFM010000583">
    <property type="protein sequence ID" value="KAG7377057.1"/>
    <property type="molecule type" value="Genomic_DNA"/>
</dbReference>
<feature type="domain" description="Protein kinase" evidence="1">
    <location>
        <begin position="229"/>
        <end position="559"/>
    </location>
</feature>
<evidence type="ECO:0000259" key="1">
    <source>
        <dbReference type="PROSITE" id="PS50011"/>
    </source>
</evidence>
<dbReference type="GO" id="GO:0005524">
    <property type="term" value="F:ATP binding"/>
    <property type="evidence" value="ECO:0007669"/>
    <property type="project" value="InterPro"/>
</dbReference>
<dbReference type="PANTHER" id="PTHR44329">
    <property type="entry name" value="SERINE/THREONINE-PROTEIN KINASE TNNI3K-RELATED"/>
    <property type="match status" value="1"/>
</dbReference>
<reference evidence="2" key="1">
    <citation type="submission" date="2021-02" db="EMBL/GenBank/DDBJ databases">
        <authorList>
            <person name="Palmer J.M."/>
        </authorList>
    </citation>
    <scope>NUCLEOTIDE SEQUENCE</scope>
    <source>
        <strain evidence="2">SCRP734</strain>
    </source>
</reference>
<dbReference type="InterPro" id="IPR008271">
    <property type="entry name" value="Ser/Thr_kinase_AS"/>
</dbReference>
<dbReference type="InterPro" id="IPR001245">
    <property type="entry name" value="Ser-Thr/Tyr_kinase_cat_dom"/>
</dbReference>
<dbReference type="InterPro" id="IPR000719">
    <property type="entry name" value="Prot_kinase_dom"/>
</dbReference>
<dbReference type="PROSITE" id="PS00108">
    <property type="entry name" value="PROTEIN_KINASE_ST"/>
    <property type="match status" value="1"/>
</dbReference>
<dbReference type="InterPro" id="IPR051681">
    <property type="entry name" value="Ser/Thr_Kinases-Pseudokinases"/>
</dbReference>
<keyword evidence="3" id="KW-1185">Reference proteome</keyword>
<dbReference type="Proteomes" id="UP000694044">
    <property type="component" value="Unassembled WGS sequence"/>
</dbReference>
<proteinExistence type="predicted"/>
<evidence type="ECO:0000313" key="3">
    <source>
        <dbReference type="Proteomes" id="UP000694044"/>
    </source>
</evidence>
<dbReference type="Pfam" id="PF07714">
    <property type="entry name" value="PK_Tyr_Ser-Thr"/>
    <property type="match status" value="1"/>
</dbReference>
<organism evidence="2 3">
    <name type="scientific">Phytophthora pseudosyringae</name>
    <dbReference type="NCBI Taxonomy" id="221518"/>
    <lineage>
        <taxon>Eukaryota</taxon>
        <taxon>Sar</taxon>
        <taxon>Stramenopiles</taxon>
        <taxon>Oomycota</taxon>
        <taxon>Peronosporomycetes</taxon>
        <taxon>Peronosporales</taxon>
        <taxon>Peronosporaceae</taxon>
        <taxon>Phytophthora</taxon>
    </lineage>
</organism>
<evidence type="ECO:0000313" key="2">
    <source>
        <dbReference type="EMBL" id="KAG7377057.1"/>
    </source>
</evidence>
<accession>A0A8T1V6Z6</accession>
<comment type="caution">
    <text evidence="2">The sequence shown here is derived from an EMBL/GenBank/DDBJ whole genome shotgun (WGS) entry which is preliminary data.</text>
</comment>
<dbReference type="SMART" id="SM00220">
    <property type="entry name" value="S_TKc"/>
    <property type="match status" value="1"/>
</dbReference>
<dbReference type="AlphaFoldDB" id="A0A8T1V6Z6"/>
<sequence length="602" mass="68557">MQYRVCRCSDTTHGLEYYGGVKQLWRECCRLVDEMSCEDPNQRCSIAYVVARIQRMVELVEEQPLQRDSVAVADILAEFREMCEIVNESDSTLNREIVNVLGPICEWIANSFENITAKGSTEIYCAIASMKVAVKKQLSWSSALDSLSSSRADCPSLDLFYSQMKHLLVLVDVPGNFGFDLQLWWTKLQRLQIDQFIQQLEPEALPLTEEESEDLRILLSREQNNPSYSDGERQIIPGAYNKVVQTHRDPAFEALPEWFIAAYELENEVSFAHGGFSLVSRAKWLDSDVIVKRLRVQKQGDSNIAEEQRKIFELEVTPFFVCEDATNGPIDKYLRTHSNQTWQKLYEAALGLEYLHARKIIHRDLKCDNILVGGDGKAKLTDFGLSAPESSTNQGVRSCAVRSIAPECLANKTVSGSVPWGREIPDAAVKYQVLKDKKLPLRCDRFTDPQWNLVESMCKFEPSERLHILVVVKRLKQFANLEAGIVQPPPVVVDQLDDEEPTQALREVLSQSEKDPKQHIVCRLYRLLIDCFEDICAHPCHAQAKCSLNAILTMATTYLEQSQRDHSTLALVEVTFRGFSLHRQIDRVLAEYFITPSSEFHD</sequence>
<dbReference type="GO" id="GO:0004674">
    <property type="term" value="F:protein serine/threonine kinase activity"/>
    <property type="evidence" value="ECO:0007669"/>
    <property type="project" value="TreeGrafter"/>
</dbReference>
<name>A0A8T1V6Z6_9STRA</name>
<dbReference type="OrthoDB" id="544400at2759"/>
<gene>
    <name evidence="2" type="primary">MLK-1_4</name>
    <name evidence="2" type="ORF">PHYPSEUDO_012237</name>
</gene>